<feature type="domain" description="4Fe-4S ferredoxin-type" evidence="9">
    <location>
        <begin position="202"/>
        <end position="232"/>
    </location>
</feature>
<dbReference type="GO" id="GO:0009055">
    <property type="term" value="F:electron transfer activity"/>
    <property type="evidence" value="ECO:0007669"/>
    <property type="project" value="InterPro"/>
</dbReference>
<keyword evidence="11" id="KW-1185">Reference proteome</keyword>
<dbReference type="RefSeq" id="WP_014185882.1">
    <property type="nucleotide sequence ID" value="NC_016584.1"/>
</dbReference>
<dbReference type="InterPro" id="IPR017900">
    <property type="entry name" value="4Fe4S_Fe_S_CS"/>
</dbReference>
<dbReference type="PATRIC" id="fig|768706.3.peg.3624"/>
<dbReference type="InterPro" id="IPR026816">
    <property type="entry name" value="Flavodoxin_dom"/>
</dbReference>
<feature type="domain" description="4Fe-4S ferredoxin-type" evidence="9">
    <location>
        <begin position="237"/>
        <end position="260"/>
    </location>
</feature>
<dbReference type="GO" id="GO:0010181">
    <property type="term" value="F:FMN binding"/>
    <property type="evidence" value="ECO:0007669"/>
    <property type="project" value="InterPro"/>
</dbReference>
<evidence type="ECO:0000313" key="11">
    <source>
        <dbReference type="Proteomes" id="UP000006346"/>
    </source>
</evidence>
<sequence>MDMSSLILYFSGTGNTEYVAGYLQRKLASLSVDAHLASIEHLKPEQTQDFDLLIIGFPIYAGAPPQFFKQYLDTLPKVRQKGLFVFCTKAMFTGQAIADVCEGLSGKGYVPIDYLQVGMPGSDALPFMSKESKYVQKALHKNYETMEEINEFAQKIAAAVNSIKQGKRVDSLRGKVSKGLPVLNALFQGIWDFGYGFAEKKIKPNFQANDQCVHCLQCVKQCPAKNISIINGKISFADRCYMCMRCINQCPQEAIQIGKRTLHKFRWKGPRGDFKPH</sequence>
<dbReference type="InterPro" id="IPR050157">
    <property type="entry name" value="PSI_iron-sulfur_center"/>
</dbReference>
<dbReference type="SUPFAM" id="SSF52218">
    <property type="entry name" value="Flavoproteins"/>
    <property type="match status" value="1"/>
</dbReference>
<evidence type="ECO:0000256" key="1">
    <source>
        <dbReference type="ARBA" id="ARBA00001966"/>
    </source>
</evidence>
<keyword evidence="6" id="KW-0408">Iron</keyword>
<protein>
    <recommendedName>
        <fullName evidence="3">Ferredoxin</fullName>
    </recommendedName>
</protein>
<evidence type="ECO:0000256" key="7">
    <source>
        <dbReference type="ARBA" id="ARBA00023014"/>
    </source>
</evidence>
<evidence type="ECO:0000313" key="10">
    <source>
        <dbReference type="EMBL" id="AET69074.1"/>
    </source>
</evidence>
<dbReference type="InterPro" id="IPR001226">
    <property type="entry name" value="Flavodoxin_CS"/>
</dbReference>
<name>G7WIK0_DESOD</name>
<organism evidence="10 11">
    <name type="scientific">Desulfosporosinus orientis (strain ATCC 19365 / DSM 765 / NCIMB 8382 / VKM B-1628 / Singapore I)</name>
    <name type="common">Desulfotomaculum orientis</name>
    <dbReference type="NCBI Taxonomy" id="768706"/>
    <lineage>
        <taxon>Bacteria</taxon>
        <taxon>Bacillati</taxon>
        <taxon>Bacillota</taxon>
        <taxon>Clostridia</taxon>
        <taxon>Eubacteriales</taxon>
        <taxon>Desulfitobacteriaceae</taxon>
        <taxon>Desulfosporosinus</taxon>
    </lineage>
</organism>
<dbReference type="GO" id="GO:0046872">
    <property type="term" value="F:metal ion binding"/>
    <property type="evidence" value="ECO:0007669"/>
    <property type="project" value="UniProtKB-KW"/>
</dbReference>
<evidence type="ECO:0000256" key="5">
    <source>
        <dbReference type="ARBA" id="ARBA00022723"/>
    </source>
</evidence>
<dbReference type="PANTHER" id="PTHR24960:SF79">
    <property type="entry name" value="PHOTOSYSTEM I IRON-SULFUR CENTER"/>
    <property type="match status" value="1"/>
</dbReference>
<dbReference type="InterPro" id="IPR008254">
    <property type="entry name" value="Flavodoxin/NO_synth"/>
</dbReference>
<dbReference type="SUPFAM" id="SSF54862">
    <property type="entry name" value="4Fe-4S ferredoxins"/>
    <property type="match status" value="1"/>
</dbReference>
<dbReference type="STRING" id="768706.Desor_3593"/>
<dbReference type="GO" id="GO:0051539">
    <property type="term" value="F:4 iron, 4 sulfur cluster binding"/>
    <property type="evidence" value="ECO:0007669"/>
    <property type="project" value="UniProtKB-KW"/>
</dbReference>
<evidence type="ECO:0000259" key="8">
    <source>
        <dbReference type="PROSITE" id="PS50902"/>
    </source>
</evidence>
<dbReference type="PROSITE" id="PS00198">
    <property type="entry name" value="4FE4S_FER_1"/>
    <property type="match status" value="2"/>
</dbReference>
<dbReference type="EMBL" id="CP003108">
    <property type="protein sequence ID" value="AET69074.1"/>
    <property type="molecule type" value="Genomic_DNA"/>
</dbReference>
<dbReference type="eggNOG" id="COG0716">
    <property type="taxonomic scope" value="Bacteria"/>
</dbReference>
<evidence type="ECO:0000256" key="3">
    <source>
        <dbReference type="ARBA" id="ARBA00013529"/>
    </source>
</evidence>
<reference evidence="11" key="1">
    <citation type="submission" date="2011-11" db="EMBL/GenBank/DDBJ databases">
        <title>Complete sequence of Desulfosporosinus orientis DSM 765.</title>
        <authorList>
            <person name="Lucas S."/>
            <person name="Han J."/>
            <person name="Lapidus A."/>
            <person name="Cheng J.-F."/>
            <person name="Goodwin L."/>
            <person name="Pitluck S."/>
            <person name="Peters L."/>
            <person name="Ovchinnikova G."/>
            <person name="Teshima H."/>
            <person name="Detter J.C."/>
            <person name="Han C."/>
            <person name="Tapia R."/>
            <person name="Land M."/>
            <person name="Hauser L."/>
            <person name="Kyrpides N."/>
            <person name="Ivanova N."/>
            <person name="Pagani I."/>
            <person name="Pester M."/>
            <person name="Spring S."/>
            <person name="Ollivier B."/>
            <person name="Rattei T."/>
            <person name="Klenk H.-P."/>
            <person name="Wagner M."/>
            <person name="Loy A."/>
            <person name="Woyke T."/>
        </authorList>
    </citation>
    <scope>NUCLEOTIDE SEQUENCE [LARGE SCALE GENOMIC DNA]</scope>
    <source>
        <strain evidence="11">ATCC 19365 / DSM 765 / NCIMB 8382 / VKM B-1628</strain>
    </source>
</reference>
<dbReference type="PANTHER" id="PTHR24960">
    <property type="entry name" value="PHOTOSYSTEM I IRON-SULFUR CENTER-RELATED"/>
    <property type="match status" value="1"/>
</dbReference>
<dbReference type="AlphaFoldDB" id="G7WIK0"/>
<dbReference type="eggNOG" id="COG1145">
    <property type="taxonomic scope" value="Bacteria"/>
</dbReference>
<feature type="domain" description="Flavodoxin-like" evidence="8">
    <location>
        <begin position="5"/>
        <end position="139"/>
    </location>
</feature>
<dbReference type="GO" id="GO:0016651">
    <property type="term" value="F:oxidoreductase activity, acting on NAD(P)H"/>
    <property type="evidence" value="ECO:0007669"/>
    <property type="project" value="UniProtKB-ARBA"/>
</dbReference>
<keyword evidence="5" id="KW-0479">Metal-binding</keyword>
<dbReference type="InterPro" id="IPR029039">
    <property type="entry name" value="Flavoprotein-like_sf"/>
</dbReference>
<comment type="cofactor">
    <cofactor evidence="1">
        <name>[4Fe-4S] cluster</name>
        <dbReference type="ChEBI" id="CHEBI:49883"/>
    </cofactor>
</comment>
<comment type="function">
    <text evidence="2">Ferredoxins are iron-sulfur proteins that transfer electrons in a wide variety of metabolic reactions.</text>
</comment>
<dbReference type="Gene3D" id="3.30.70.20">
    <property type="match status" value="1"/>
</dbReference>
<evidence type="ECO:0000256" key="6">
    <source>
        <dbReference type="ARBA" id="ARBA00023004"/>
    </source>
</evidence>
<dbReference type="Gene3D" id="3.40.50.360">
    <property type="match status" value="1"/>
</dbReference>
<dbReference type="Pfam" id="PF13237">
    <property type="entry name" value="Fer4_10"/>
    <property type="match status" value="1"/>
</dbReference>
<evidence type="ECO:0000256" key="2">
    <source>
        <dbReference type="ARBA" id="ARBA00003532"/>
    </source>
</evidence>
<dbReference type="InterPro" id="IPR047964">
    <property type="entry name" value="EFR1-like"/>
</dbReference>
<dbReference type="NCBIfam" id="NF038196">
    <property type="entry name" value="ferrodoxin_EFR1"/>
    <property type="match status" value="1"/>
</dbReference>
<reference evidence="10 11" key="2">
    <citation type="journal article" date="2012" name="J. Bacteriol.">
        <title>Complete genome sequences of Desulfosporosinus orientis DSM765T, Desulfosporosinus youngiae DSM17734T, Desulfosporosinus meridiei DSM13257T, and Desulfosporosinus acidiphilus DSM22704T.</title>
        <authorList>
            <person name="Pester M."/>
            <person name="Brambilla E."/>
            <person name="Alazard D."/>
            <person name="Rattei T."/>
            <person name="Weinmaier T."/>
            <person name="Han J."/>
            <person name="Lucas S."/>
            <person name="Lapidus A."/>
            <person name="Cheng J.F."/>
            <person name="Goodwin L."/>
            <person name="Pitluck S."/>
            <person name="Peters L."/>
            <person name="Ovchinnikova G."/>
            <person name="Teshima H."/>
            <person name="Detter J.C."/>
            <person name="Han C.S."/>
            <person name="Tapia R."/>
            <person name="Land M.L."/>
            <person name="Hauser L."/>
            <person name="Kyrpides N.C."/>
            <person name="Ivanova N.N."/>
            <person name="Pagani I."/>
            <person name="Huntmann M."/>
            <person name="Wei C.L."/>
            <person name="Davenport K.W."/>
            <person name="Daligault H."/>
            <person name="Chain P.S."/>
            <person name="Chen A."/>
            <person name="Mavromatis K."/>
            <person name="Markowitz V."/>
            <person name="Szeto E."/>
            <person name="Mikhailova N."/>
            <person name="Pati A."/>
            <person name="Wagner M."/>
            <person name="Woyke T."/>
            <person name="Ollivier B."/>
            <person name="Klenk H.P."/>
            <person name="Spring S."/>
            <person name="Loy A."/>
        </authorList>
    </citation>
    <scope>NUCLEOTIDE SEQUENCE [LARGE SCALE GENOMIC DNA]</scope>
    <source>
        <strain evidence="11">ATCC 19365 / DSM 765 / NCIMB 8382 / VKM B-1628</strain>
    </source>
</reference>
<gene>
    <name evidence="10" type="ordered locus">Desor_3593</name>
</gene>
<keyword evidence="4" id="KW-0004">4Fe-4S</keyword>
<evidence type="ECO:0000259" key="9">
    <source>
        <dbReference type="PROSITE" id="PS51379"/>
    </source>
</evidence>
<dbReference type="HOGENOM" id="CLU_068049_0_0_9"/>
<dbReference type="Pfam" id="PF12724">
    <property type="entry name" value="Flavodoxin_5"/>
    <property type="match status" value="1"/>
</dbReference>
<dbReference type="KEGG" id="dor:Desor_3593"/>
<proteinExistence type="predicted"/>
<evidence type="ECO:0000256" key="4">
    <source>
        <dbReference type="ARBA" id="ARBA00022485"/>
    </source>
</evidence>
<dbReference type="PROSITE" id="PS00201">
    <property type="entry name" value="FLAVODOXIN"/>
    <property type="match status" value="1"/>
</dbReference>
<dbReference type="PROSITE" id="PS50902">
    <property type="entry name" value="FLAVODOXIN_LIKE"/>
    <property type="match status" value="1"/>
</dbReference>
<keyword evidence="7" id="KW-0411">Iron-sulfur</keyword>
<accession>G7WIK0</accession>
<dbReference type="InterPro" id="IPR017896">
    <property type="entry name" value="4Fe4S_Fe-S-bd"/>
</dbReference>
<dbReference type="OrthoDB" id="9813995at2"/>
<dbReference type="Proteomes" id="UP000006346">
    <property type="component" value="Chromosome"/>
</dbReference>
<dbReference type="PROSITE" id="PS51379">
    <property type="entry name" value="4FE4S_FER_2"/>
    <property type="match status" value="2"/>
</dbReference>